<gene>
    <name evidence="2" type="ORF">ERS008491_01601</name>
</gene>
<organism evidence="2 3">
    <name type="scientific">Yersinia kristensenii</name>
    <dbReference type="NCBI Taxonomy" id="28152"/>
    <lineage>
        <taxon>Bacteria</taxon>
        <taxon>Pseudomonadati</taxon>
        <taxon>Pseudomonadota</taxon>
        <taxon>Gammaproteobacteria</taxon>
        <taxon>Enterobacterales</taxon>
        <taxon>Yersiniaceae</taxon>
        <taxon>Yersinia</taxon>
    </lineage>
</organism>
<dbReference type="InterPro" id="IPR025391">
    <property type="entry name" value="DUF4123"/>
</dbReference>
<evidence type="ECO:0000313" key="2">
    <source>
        <dbReference type="EMBL" id="CNE56062.1"/>
    </source>
</evidence>
<accession>A0A0T9L3T6</accession>
<dbReference type="EMBL" id="CPYI01000005">
    <property type="protein sequence ID" value="CNE56062.1"/>
    <property type="molecule type" value="Genomic_DNA"/>
</dbReference>
<dbReference type="RefSeq" id="WP_050118998.1">
    <property type="nucleotide sequence ID" value="NZ_CABHXR010000043.1"/>
</dbReference>
<protein>
    <recommendedName>
        <fullName evidence="1">DUF4123 domain-containing protein</fullName>
    </recommendedName>
</protein>
<evidence type="ECO:0000313" key="3">
    <source>
        <dbReference type="Proteomes" id="UP000045824"/>
    </source>
</evidence>
<proteinExistence type="predicted"/>
<name>A0A0T9L3T6_YERKR</name>
<evidence type="ECO:0000259" key="1">
    <source>
        <dbReference type="Pfam" id="PF13503"/>
    </source>
</evidence>
<dbReference type="Pfam" id="PF13503">
    <property type="entry name" value="DUF4123"/>
    <property type="match status" value="1"/>
</dbReference>
<reference evidence="2 3" key="1">
    <citation type="submission" date="2015-03" db="EMBL/GenBank/DDBJ databases">
        <authorList>
            <person name="Murphy D."/>
        </authorList>
    </citation>
    <scope>NUCLEOTIDE SEQUENCE [LARGE SCALE GENOMIC DNA]</scope>
    <source>
        <strain evidence="2 3">FCF326</strain>
    </source>
</reference>
<feature type="domain" description="DUF4123" evidence="1">
    <location>
        <begin position="23"/>
        <end position="141"/>
    </location>
</feature>
<sequence>MSEQHFVLRDLLEIKETTSNMKLYALVDGIQYDREFEEELKEEKGIRSLFNLPEDKKIAFAGPWLLDIENLPNTWFSKLFQLERKYPAVSWIISDSPFVSIAHHLGSSMMITLPDKQEGIFRFYDCRVLKKLPELLSHDQIARLMTPTQRWSFLYEDTWNSYQYDTENALVVSSSAL</sequence>
<dbReference type="AlphaFoldDB" id="A0A0T9L3T6"/>
<dbReference type="Proteomes" id="UP000045824">
    <property type="component" value="Unassembled WGS sequence"/>
</dbReference>